<dbReference type="EMBL" id="OZ034813">
    <property type="protein sequence ID" value="CAL1354540.1"/>
    <property type="molecule type" value="Genomic_DNA"/>
</dbReference>
<accession>A0AAV2CDN8</accession>
<evidence type="ECO:0000313" key="2">
    <source>
        <dbReference type="Proteomes" id="UP001497516"/>
    </source>
</evidence>
<name>A0AAV2CDN8_9ROSI</name>
<keyword evidence="2" id="KW-1185">Reference proteome</keyword>
<dbReference type="Proteomes" id="UP001497516">
    <property type="component" value="Chromosome 1"/>
</dbReference>
<protein>
    <submittedName>
        <fullName evidence="1">Uncharacterized protein</fullName>
    </submittedName>
</protein>
<reference evidence="1 2" key="1">
    <citation type="submission" date="2024-04" db="EMBL/GenBank/DDBJ databases">
        <authorList>
            <person name="Fracassetti M."/>
        </authorList>
    </citation>
    <scope>NUCLEOTIDE SEQUENCE [LARGE SCALE GENOMIC DNA]</scope>
</reference>
<proteinExistence type="predicted"/>
<gene>
    <name evidence="1" type="ORF">LTRI10_LOCUS2341</name>
</gene>
<sequence>MERQGVEAITRRTTIELILRAAILDHKIGIKKFNGDGIRTSQRAHREKILWSMMNTKHIFKIIGTIRKKSIRGTIMSDRQTFTIAKGDLIRTIVFRMTNQVTQIGGKMMIGTGVKEPLGRGLAGCEDWARWDAEPGVYVG</sequence>
<organism evidence="1 2">
    <name type="scientific">Linum trigynum</name>
    <dbReference type="NCBI Taxonomy" id="586398"/>
    <lineage>
        <taxon>Eukaryota</taxon>
        <taxon>Viridiplantae</taxon>
        <taxon>Streptophyta</taxon>
        <taxon>Embryophyta</taxon>
        <taxon>Tracheophyta</taxon>
        <taxon>Spermatophyta</taxon>
        <taxon>Magnoliopsida</taxon>
        <taxon>eudicotyledons</taxon>
        <taxon>Gunneridae</taxon>
        <taxon>Pentapetalae</taxon>
        <taxon>rosids</taxon>
        <taxon>fabids</taxon>
        <taxon>Malpighiales</taxon>
        <taxon>Linaceae</taxon>
        <taxon>Linum</taxon>
    </lineage>
</organism>
<dbReference type="AlphaFoldDB" id="A0AAV2CDN8"/>
<evidence type="ECO:0000313" key="1">
    <source>
        <dbReference type="EMBL" id="CAL1354540.1"/>
    </source>
</evidence>